<keyword evidence="1" id="KW-1003">Cell membrane</keyword>
<feature type="chain" id="PRO_5039471423" evidence="6">
    <location>
        <begin position="28"/>
        <end position="446"/>
    </location>
</feature>
<organism evidence="7 8">
    <name type="scientific">Neobacillus cucumis</name>
    <dbReference type="NCBI Taxonomy" id="1740721"/>
    <lineage>
        <taxon>Bacteria</taxon>
        <taxon>Bacillati</taxon>
        <taxon>Bacillota</taxon>
        <taxon>Bacilli</taxon>
        <taxon>Bacillales</taxon>
        <taxon>Bacillaceae</taxon>
        <taxon>Neobacillus</taxon>
    </lineage>
</organism>
<evidence type="ECO:0000313" key="7">
    <source>
        <dbReference type="EMBL" id="PLS01045.1"/>
    </source>
</evidence>
<dbReference type="Pfam" id="PF01547">
    <property type="entry name" value="SBP_bac_1"/>
    <property type="match status" value="1"/>
</dbReference>
<dbReference type="Proteomes" id="UP000234950">
    <property type="component" value="Unassembled WGS sequence"/>
</dbReference>
<reference evidence="7 8" key="1">
    <citation type="submission" date="2017-11" db="EMBL/GenBank/DDBJ databases">
        <title>Comparitive Functional Genomics of Dry Heat Resistant strains isolated from the Viking Spacecraft.</title>
        <authorList>
            <person name="Seuylemezian A."/>
            <person name="Cooper K."/>
            <person name="Vaishampayan P."/>
        </authorList>
    </citation>
    <scope>NUCLEOTIDE SEQUENCE [LARGE SCALE GENOMIC DNA]</scope>
    <source>
        <strain evidence="7 8">V32-6</strain>
    </source>
</reference>
<accession>A0A2N5H699</accession>
<evidence type="ECO:0000256" key="2">
    <source>
        <dbReference type="ARBA" id="ARBA00022729"/>
    </source>
</evidence>
<keyword evidence="5" id="KW-0449">Lipoprotein</keyword>
<name>A0A2N5H699_9BACI</name>
<dbReference type="AlphaFoldDB" id="A0A2N5H699"/>
<dbReference type="PANTHER" id="PTHR43649">
    <property type="entry name" value="ARABINOSE-BINDING PROTEIN-RELATED"/>
    <property type="match status" value="1"/>
</dbReference>
<evidence type="ECO:0000256" key="3">
    <source>
        <dbReference type="ARBA" id="ARBA00023136"/>
    </source>
</evidence>
<evidence type="ECO:0000256" key="6">
    <source>
        <dbReference type="SAM" id="SignalP"/>
    </source>
</evidence>
<dbReference type="EMBL" id="PGVE01000107">
    <property type="protein sequence ID" value="PLS01045.1"/>
    <property type="molecule type" value="Genomic_DNA"/>
</dbReference>
<dbReference type="Gene3D" id="3.40.190.10">
    <property type="entry name" value="Periplasmic binding protein-like II"/>
    <property type="match status" value="1"/>
</dbReference>
<keyword evidence="8" id="KW-1185">Reference proteome</keyword>
<dbReference type="SUPFAM" id="SSF53850">
    <property type="entry name" value="Periplasmic binding protein-like II"/>
    <property type="match status" value="1"/>
</dbReference>
<dbReference type="PROSITE" id="PS51257">
    <property type="entry name" value="PROKAR_LIPOPROTEIN"/>
    <property type="match status" value="1"/>
</dbReference>
<gene>
    <name evidence="7" type="ORF">CVD27_26985</name>
</gene>
<comment type="caution">
    <text evidence="7">The sequence shown here is derived from an EMBL/GenBank/DDBJ whole genome shotgun (WGS) entry which is preliminary data.</text>
</comment>
<evidence type="ECO:0000313" key="8">
    <source>
        <dbReference type="Proteomes" id="UP000234950"/>
    </source>
</evidence>
<dbReference type="InterPro" id="IPR006059">
    <property type="entry name" value="SBP"/>
</dbReference>
<dbReference type="RefSeq" id="WP_101652263.1">
    <property type="nucleotide sequence ID" value="NZ_PGVE01000107.1"/>
</dbReference>
<dbReference type="InterPro" id="IPR050490">
    <property type="entry name" value="Bact_solute-bd_prot1"/>
</dbReference>
<feature type="signal peptide" evidence="6">
    <location>
        <begin position="1"/>
        <end position="27"/>
    </location>
</feature>
<sequence length="446" mass="49214">MKKEFASPRKLLSALLIFFLVSSLVLAGCSSKNSSAETKTKDGKTKYTMWTFVQVHADYWKDAAETWNKNHPKQQIELKINVLPFDQMNQKLQVALNSGNGGPDIADVEIGQFAKYTKSNNPPFKDMTKEVEPFVPNLVKSRTDNYTVNGKVYGLDYHVGTTLVYYNMDIMNKAGIDPATIKTWDDYLNAGKIVKEKTGKYMTSVETSAGFVFTAMVAQQKSDLVKDGKSNLSAPDNVKALQTIQSMLKTGIAKTAEGGHQDNEEYYAAFNKGEYASVVMPAWYMSRMVGFMPKLKGKIHITGLPIFKEGDLRSAGLGGTATVVTNQAHDTALAKKFVVESKAGKEGSIKTWTILGFDPIRSDVWTSEELAAPNKFTDYFGTDIFKQMAVFKDEVGGLSITNNSYPIINDEFLTNGLPKIMKKQANVEETLKALDAAADKRIAAGK</sequence>
<keyword evidence="2 6" id="KW-0732">Signal</keyword>
<keyword evidence="4" id="KW-0564">Palmitate</keyword>
<protein>
    <submittedName>
        <fullName evidence="7">Arabinose-binding protein</fullName>
    </submittedName>
</protein>
<keyword evidence="3" id="KW-0472">Membrane</keyword>
<proteinExistence type="predicted"/>
<evidence type="ECO:0000256" key="1">
    <source>
        <dbReference type="ARBA" id="ARBA00022475"/>
    </source>
</evidence>
<dbReference type="PANTHER" id="PTHR43649:SF33">
    <property type="entry name" value="POLYGALACTURONAN_RHAMNOGALACTURONAN-BINDING PROTEIN YTCQ"/>
    <property type="match status" value="1"/>
</dbReference>
<dbReference type="OrthoDB" id="9768630at2"/>
<evidence type="ECO:0000256" key="5">
    <source>
        <dbReference type="ARBA" id="ARBA00023288"/>
    </source>
</evidence>
<evidence type="ECO:0000256" key="4">
    <source>
        <dbReference type="ARBA" id="ARBA00023139"/>
    </source>
</evidence>